<dbReference type="AlphaFoldDB" id="A0A183ADI8"/>
<evidence type="ECO:0000256" key="1">
    <source>
        <dbReference type="ARBA" id="ARBA00004613"/>
    </source>
</evidence>
<reference evidence="10" key="1">
    <citation type="submission" date="2016-06" db="UniProtKB">
        <authorList>
            <consortium name="WormBaseParasite"/>
        </authorList>
    </citation>
    <scope>IDENTIFICATION</scope>
</reference>
<feature type="compositionally biased region" description="Basic and acidic residues" evidence="6">
    <location>
        <begin position="212"/>
        <end position="224"/>
    </location>
</feature>
<dbReference type="PANTHER" id="PTHR10083:SF376">
    <property type="entry name" value="SERINE PEPTIDASE INHIBITOR, KUNITZ TYPE, 3"/>
    <property type="match status" value="1"/>
</dbReference>
<dbReference type="InterPro" id="IPR020901">
    <property type="entry name" value="Prtase_inh_Kunz-CS"/>
</dbReference>
<keyword evidence="9" id="KW-1185">Reference proteome</keyword>
<dbReference type="Proteomes" id="UP000272942">
    <property type="component" value="Unassembled WGS sequence"/>
</dbReference>
<feature type="domain" description="BPTI/Kunitz inhibitor" evidence="7">
    <location>
        <begin position="484"/>
        <end position="543"/>
    </location>
</feature>
<dbReference type="GO" id="GO:0005615">
    <property type="term" value="C:extracellular space"/>
    <property type="evidence" value="ECO:0007669"/>
    <property type="project" value="TreeGrafter"/>
</dbReference>
<keyword evidence="4" id="KW-0722">Serine protease inhibitor</keyword>
<keyword evidence="3" id="KW-0646">Protease inhibitor</keyword>
<dbReference type="InterPro" id="IPR002223">
    <property type="entry name" value="Kunitz_BPTI"/>
</dbReference>
<dbReference type="CDD" id="cd00109">
    <property type="entry name" value="Kunitz-type"/>
    <property type="match status" value="4"/>
</dbReference>
<dbReference type="WBParaSite" id="ECPE_0000503501-mRNA-1">
    <property type="protein sequence ID" value="ECPE_0000503501-mRNA-1"/>
    <property type="gene ID" value="ECPE_0000503501"/>
</dbReference>
<evidence type="ECO:0000256" key="6">
    <source>
        <dbReference type="SAM" id="MobiDB-lite"/>
    </source>
</evidence>
<accession>A0A183ADI8</accession>
<proteinExistence type="predicted"/>
<feature type="domain" description="BPTI/Kunitz inhibitor" evidence="7">
    <location>
        <begin position="302"/>
        <end position="362"/>
    </location>
</feature>
<feature type="domain" description="BPTI/Kunitz inhibitor" evidence="7">
    <location>
        <begin position="621"/>
        <end position="687"/>
    </location>
</feature>
<protein>
    <submittedName>
        <fullName evidence="10">Kunitz/Bovine pancreatic trypsin inhibitor domain protein</fullName>
    </submittedName>
</protein>
<dbReference type="EMBL" id="UZAN01041866">
    <property type="protein sequence ID" value="VDP74331.1"/>
    <property type="molecule type" value="Genomic_DNA"/>
</dbReference>
<keyword evidence="2" id="KW-0964">Secreted</keyword>
<evidence type="ECO:0000256" key="4">
    <source>
        <dbReference type="ARBA" id="ARBA00022900"/>
    </source>
</evidence>
<dbReference type="SMART" id="SM00131">
    <property type="entry name" value="KU"/>
    <property type="match status" value="5"/>
</dbReference>
<dbReference type="Pfam" id="PF00014">
    <property type="entry name" value="Kunitz_BPTI"/>
    <property type="match status" value="5"/>
</dbReference>
<dbReference type="Gene3D" id="4.10.410.10">
    <property type="entry name" value="Pancreatic trypsin inhibitor Kunitz domain"/>
    <property type="match status" value="5"/>
</dbReference>
<dbReference type="OrthoDB" id="5950222at2759"/>
<comment type="subcellular location">
    <subcellularLocation>
        <location evidence="1">Secreted</location>
    </subcellularLocation>
</comment>
<keyword evidence="5" id="KW-1015">Disulfide bond</keyword>
<organism evidence="10">
    <name type="scientific">Echinostoma caproni</name>
    <dbReference type="NCBI Taxonomy" id="27848"/>
    <lineage>
        <taxon>Eukaryota</taxon>
        <taxon>Metazoa</taxon>
        <taxon>Spiralia</taxon>
        <taxon>Lophotrochozoa</taxon>
        <taxon>Platyhelminthes</taxon>
        <taxon>Trematoda</taxon>
        <taxon>Digenea</taxon>
        <taxon>Plagiorchiida</taxon>
        <taxon>Echinostomata</taxon>
        <taxon>Echinostomatoidea</taxon>
        <taxon>Echinostomatidae</taxon>
        <taxon>Echinostoma</taxon>
    </lineage>
</organism>
<evidence type="ECO:0000259" key="7">
    <source>
        <dbReference type="PROSITE" id="PS50279"/>
    </source>
</evidence>
<name>A0A183ADI8_9TREM</name>
<feature type="region of interest" description="Disordered" evidence="6">
    <location>
        <begin position="550"/>
        <end position="610"/>
    </location>
</feature>
<gene>
    <name evidence="8" type="ORF">ECPE_LOCUS5023</name>
</gene>
<dbReference type="PROSITE" id="PS50279">
    <property type="entry name" value="BPTI_KUNITZ_2"/>
    <property type="match status" value="4"/>
</dbReference>
<evidence type="ECO:0000256" key="5">
    <source>
        <dbReference type="ARBA" id="ARBA00023157"/>
    </source>
</evidence>
<dbReference type="InterPro" id="IPR050098">
    <property type="entry name" value="TFPI/VKTCI-like"/>
</dbReference>
<feature type="compositionally biased region" description="Acidic residues" evidence="6">
    <location>
        <begin position="554"/>
        <end position="568"/>
    </location>
</feature>
<dbReference type="PRINTS" id="PR00759">
    <property type="entry name" value="BASICPTASE"/>
</dbReference>
<feature type="region of interest" description="Disordered" evidence="6">
    <location>
        <begin position="200"/>
        <end position="232"/>
    </location>
</feature>
<feature type="compositionally biased region" description="Polar residues" evidence="6">
    <location>
        <begin position="588"/>
        <end position="598"/>
    </location>
</feature>
<reference evidence="8 9" key="2">
    <citation type="submission" date="2018-11" db="EMBL/GenBank/DDBJ databases">
        <authorList>
            <consortium name="Pathogen Informatics"/>
        </authorList>
    </citation>
    <scope>NUCLEOTIDE SEQUENCE [LARGE SCALE GENOMIC DNA]</scope>
    <source>
        <strain evidence="8 9">Egypt</strain>
    </source>
</reference>
<feature type="domain" description="BPTI/Kunitz inhibitor" evidence="7">
    <location>
        <begin position="426"/>
        <end position="473"/>
    </location>
</feature>
<dbReference type="PANTHER" id="PTHR10083">
    <property type="entry name" value="KUNITZ-TYPE PROTEASE INHIBITOR-RELATED"/>
    <property type="match status" value="1"/>
</dbReference>
<evidence type="ECO:0000313" key="8">
    <source>
        <dbReference type="EMBL" id="VDP74331.1"/>
    </source>
</evidence>
<dbReference type="SUPFAM" id="SSF57362">
    <property type="entry name" value="BPTI-like"/>
    <property type="match status" value="5"/>
</dbReference>
<dbReference type="GO" id="GO:0004867">
    <property type="term" value="F:serine-type endopeptidase inhibitor activity"/>
    <property type="evidence" value="ECO:0007669"/>
    <property type="project" value="UniProtKB-KW"/>
</dbReference>
<sequence length="783" mass="87453">MFRLGEPPLRRDNPTDKVDVVSTVPYVTEEYQVENSDKTTTDQLQQETDKTVIRVTENGQYTSDQTRSINDEYNLPPQTKTPIELFGAGYSRIGATGRPSDADESTVIESPQARADNRVDSSASPFFTDNFDFGSAQTFENDGTTEAHGESLPMFTMSDARIVKDQTVGLPKPKKEIRFTEPTVEVFQAEQLFPGEKGTLMRHSESLQPVPDTEKDDWVDRETTTDTSDPSDELEVNTAREACYQRPIIQPCSEDVFREGPTTSTWYYDPVEMACHLTSDCITNANSFPTEKACKSTCIRRCLAPPKAGYFHCSQQNPSLAVAPILMVFFDKTTGKCRWFTYYGCGGTANRFRSIAECEATCSDLVASKIFLVASDLCQTAPTVELNRSWPIRIPEDPTTEHTTSEKVTTQSLFEQISLKEATMIESGCDNVGQMESRWYLDVASGVCKEFAYSHCGGSSNNFLARTDCEQFCAAKKENPVEVCLQSPDPGQCSSNQTMWYFDPNARDTTTENGKGICRTFTYTGCAGNSNRFATHALCESMCGAFKGTYQQDTTEEDPEEDEEEEFDSSNRSSTIVPENDNKPVEKPSSTEIVSNREANGRPTKNKNQFIDPLNIDLEPCRRPPETGRCRPLNCSIAQWEQGQCAGFHFQRWFFNAHTSNCEPFNYTGCGGSENTFDDAESCHSACKARIVRPDRDQRCDSLPHQTKCYTLSLSGTPGAEQKDNVIAFHFSVASATCKAFQLDTSRPGCSMKPYFSNGQECIRACVKSTPTERHLQSEFRRP</sequence>
<evidence type="ECO:0000256" key="2">
    <source>
        <dbReference type="ARBA" id="ARBA00022525"/>
    </source>
</evidence>
<dbReference type="InterPro" id="IPR036880">
    <property type="entry name" value="Kunitz_BPTI_sf"/>
</dbReference>
<dbReference type="PROSITE" id="PS00280">
    <property type="entry name" value="BPTI_KUNITZ_1"/>
    <property type="match status" value="3"/>
</dbReference>
<evidence type="ECO:0000313" key="9">
    <source>
        <dbReference type="Proteomes" id="UP000272942"/>
    </source>
</evidence>
<evidence type="ECO:0000313" key="10">
    <source>
        <dbReference type="WBParaSite" id="ECPE_0000503501-mRNA-1"/>
    </source>
</evidence>
<evidence type="ECO:0000256" key="3">
    <source>
        <dbReference type="ARBA" id="ARBA00022690"/>
    </source>
</evidence>